<gene>
    <name evidence="2" type="ORF">GCM10010912_14230</name>
</gene>
<dbReference type="SUPFAM" id="SSF53098">
    <property type="entry name" value="Ribonuclease H-like"/>
    <property type="match status" value="1"/>
</dbReference>
<keyword evidence="3" id="KW-1185">Reference proteome</keyword>
<protein>
    <recommendedName>
        <fullName evidence="1">Integrase catalytic domain-containing protein</fullName>
    </recommendedName>
</protein>
<reference evidence="2" key="2">
    <citation type="submission" date="2020-09" db="EMBL/GenBank/DDBJ databases">
        <authorList>
            <person name="Sun Q."/>
            <person name="Zhou Y."/>
        </authorList>
    </citation>
    <scope>NUCLEOTIDE SEQUENCE</scope>
    <source>
        <strain evidence="2">CGMCC 1.16134</strain>
    </source>
</reference>
<proteinExistence type="predicted"/>
<dbReference type="AlphaFoldDB" id="A0A917C390"/>
<reference evidence="2" key="1">
    <citation type="journal article" date="2014" name="Int. J. Syst. Evol. Microbiol.">
        <title>Complete genome sequence of Corynebacterium casei LMG S-19264T (=DSM 44701T), isolated from a smear-ripened cheese.</title>
        <authorList>
            <consortium name="US DOE Joint Genome Institute (JGI-PGF)"/>
            <person name="Walter F."/>
            <person name="Albersmeier A."/>
            <person name="Kalinowski J."/>
            <person name="Ruckert C."/>
        </authorList>
    </citation>
    <scope>NUCLEOTIDE SEQUENCE</scope>
    <source>
        <strain evidence="2">CGMCC 1.16134</strain>
    </source>
</reference>
<dbReference type="Pfam" id="PF00665">
    <property type="entry name" value="rve"/>
    <property type="match status" value="1"/>
</dbReference>
<dbReference type="Gene3D" id="3.30.420.10">
    <property type="entry name" value="Ribonuclease H-like superfamily/Ribonuclease H"/>
    <property type="match status" value="1"/>
</dbReference>
<dbReference type="GO" id="GO:0015074">
    <property type="term" value="P:DNA integration"/>
    <property type="evidence" value="ECO:0007669"/>
    <property type="project" value="InterPro"/>
</dbReference>
<evidence type="ECO:0000313" key="3">
    <source>
        <dbReference type="Proteomes" id="UP000637643"/>
    </source>
</evidence>
<name>A0A917C390_9BACL</name>
<dbReference type="InterPro" id="IPR012337">
    <property type="entry name" value="RNaseH-like_sf"/>
</dbReference>
<feature type="domain" description="Integrase catalytic" evidence="1">
    <location>
        <begin position="1"/>
        <end position="104"/>
    </location>
</feature>
<comment type="caution">
    <text evidence="2">The sequence shown here is derived from an EMBL/GenBank/DDBJ whole genome shotgun (WGS) entry which is preliminary data.</text>
</comment>
<accession>A0A917C390</accession>
<dbReference type="InterPro" id="IPR036397">
    <property type="entry name" value="RNaseH_sf"/>
</dbReference>
<dbReference type="PROSITE" id="PS50994">
    <property type="entry name" value="INTEGRASE"/>
    <property type="match status" value="1"/>
</dbReference>
<dbReference type="GO" id="GO:0003676">
    <property type="term" value="F:nucleic acid binding"/>
    <property type="evidence" value="ECO:0007669"/>
    <property type="project" value="InterPro"/>
</dbReference>
<sequence length="104" mass="11766">MIRPWLTIILDDYSRAIAGYYLSSHAPSAIQTSLSLHQAIWNKNRSDWQVCGIPEKFYTDHGSDFTSNYLEQVAVDLKIHLIFSSVGVPRGRGKIELLTKMIGL</sequence>
<dbReference type="EMBL" id="BMKR01000005">
    <property type="protein sequence ID" value="GGF70156.1"/>
    <property type="molecule type" value="Genomic_DNA"/>
</dbReference>
<dbReference type="InterPro" id="IPR001584">
    <property type="entry name" value="Integrase_cat-core"/>
</dbReference>
<organism evidence="2 3">
    <name type="scientific">Paenibacillus albidus</name>
    <dbReference type="NCBI Taxonomy" id="2041023"/>
    <lineage>
        <taxon>Bacteria</taxon>
        <taxon>Bacillati</taxon>
        <taxon>Bacillota</taxon>
        <taxon>Bacilli</taxon>
        <taxon>Bacillales</taxon>
        <taxon>Paenibacillaceae</taxon>
        <taxon>Paenibacillus</taxon>
    </lineage>
</organism>
<evidence type="ECO:0000313" key="2">
    <source>
        <dbReference type="EMBL" id="GGF70156.1"/>
    </source>
</evidence>
<evidence type="ECO:0000259" key="1">
    <source>
        <dbReference type="PROSITE" id="PS50994"/>
    </source>
</evidence>
<dbReference type="Proteomes" id="UP000637643">
    <property type="component" value="Unassembled WGS sequence"/>
</dbReference>